<evidence type="ECO:0000313" key="3">
    <source>
        <dbReference type="EMBL" id="CAG9568686.1"/>
    </source>
</evidence>
<evidence type="ECO:0000256" key="1">
    <source>
        <dbReference type="SAM" id="MobiDB-lite"/>
    </source>
</evidence>
<feature type="compositionally biased region" description="Basic and acidic residues" evidence="1">
    <location>
        <begin position="146"/>
        <end position="160"/>
    </location>
</feature>
<dbReference type="Proteomes" id="UP000789524">
    <property type="component" value="Unassembled WGS sequence"/>
</dbReference>
<sequence>MHFKLIVLLSLVSFVRNHDVYIGSEGGRKIFEDTRYAGPAIWRQVENITVIAPENEVISMVNITDLRPDKDGDVEIVDGGKGEKSVTIEIKSPTVLRGYEFHIEVYSTSAKTDNNNAQSDSMENDFKTTAIPENVSGSSEVIPAEVGKDSDMPRPAREASVEQEESGTTEVVNESTTEYTTTTDSTTEDSESSVDEDSVPVDLDSDLLRPARHASEEESIEDITTTTEMEHFEFKGTLEYIPTTEETGSENNPTIISEDVIRPARRTDEENDSDATTEIVEEQNIDTTPNNGINKNNYTYMDILEYIKMREQSVRQIRRTDEDSEESKENSSESSANDETVDLVPPEENSSYSDNFYTDSTETTINSEETTPISNPRYVRRLDSDLMLDTTTETNENTDVTEGSTIADEVTTEAIENTRNSRNTENLLDSEDLDLNNETSAENNMMSNDKISSGIVLLKGNDIIVSAEGKELRFNLPIVLIIGNENNFPLFNMIGPQDTENRILNNDLENMNDNLDVNVPEYTSVDAEAASEIIMNDDSY</sequence>
<feature type="signal peptide" evidence="2">
    <location>
        <begin position="1"/>
        <end position="17"/>
    </location>
</feature>
<dbReference type="AlphaFoldDB" id="A0A8J2QUD3"/>
<dbReference type="Pfam" id="PF15868">
    <property type="entry name" value="MBF2"/>
    <property type="match status" value="1"/>
</dbReference>
<feature type="compositionally biased region" description="Low complexity" evidence="1">
    <location>
        <begin position="358"/>
        <end position="374"/>
    </location>
</feature>
<feature type="compositionally biased region" description="Acidic residues" evidence="1">
    <location>
        <begin position="186"/>
        <end position="205"/>
    </location>
</feature>
<reference evidence="3" key="1">
    <citation type="submission" date="2021-09" db="EMBL/GenBank/DDBJ databases">
        <authorList>
            <person name="Martin H S."/>
        </authorList>
    </citation>
    <scope>NUCLEOTIDE SEQUENCE</scope>
</reference>
<gene>
    <name evidence="3" type="ORF">DCHRY22_LOCUS8529</name>
</gene>
<feature type="chain" id="PRO_5035153216" evidence="2">
    <location>
        <begin position="18"/>
        <end position="540"/>
    </location>
</feature>
<organism evidence="3 4">
    <name type="scientific">Danaus chrysippus</name>
    <name type="common">African queen</name>
    <dbReference type="NCBI Taxonomy" id="151541"/>
    <lineage>
        <taxon>Eukaryota</taxon>
        <taxon>Metazoa</taxon>
        <taxon>Ecdysozoa</taxon>
        <taxon>Arthropoda</taxon>
        <taxon>Hexapoda</taxon>
        <taxon>Insecta</taxon>
        <taxon>Pterygota</taxon>
        <taxon>Neoptera</taxon>
        <taxon>Endopterygota</taxon>
        <taxon>Lepidoptera</taxon>
        <taxon>Glossata</taxon>
        <taxon>Ditrysia</taxon>
        <taxon>Papilionoidea</taxon>
        <taxon>Nymphalidae</taxon>
        <taxon>Danainae</taxon>
        <taxon>Danaini</taxon>
        <taxon>Danaina</taxon>
        <taxon>Danaus</taxon>
        <taxon>Anosia</taxon>
    </lineage>
</organism>
<evidence type="ECO:0000313" key="4">
    <source>
        <dbReference type="Proteomes" id="UP000789524"/>
    </source>
</evidence>
<feature type="region of interest" description="Disordered" evidence="1">
    <location>
        <begin position="129"/>
        <end position="221"/>
    </location>
</feature>
<accession>A0A8J2QUD3</accession>
<keyword evidence="4" id="KW-1185">Reference proteome</keyword>
<feature type="region of interest" description="Disordered" evidence="1">
    <location>
        <begin position="315"/>
        <end position="381"/>
    </location>
</feature>
<name>A0A8J2QUD3_9NEOP</name>
<dbReference type="OrthoDB" id="7230779at2759"/>
<protein>
    <submittedName>
        <fullName evidence="3">(African queen) hypothetical protein</fullName>
    </submittedName>
</protein>
<dbReference type="InterPro" id="IPR031734">
    <property type="entry name" value="MBF2"/>
</dbReference>
<feature type="compositionally biased region" description="Low complexity" evidence="1">
    <location>
        <begin position="168"/>
        <end position="185"/>
    </location>
</feature>
<evidence type="ECO:0000256" key="2">
    <source>
        <dbReference type="SAM" id="SignalP"/>
    </source>
</evidence>
<feature type="compositionally biased region" description="Basic and acidic residues" evidence="1">
    <location>
        <begin position="206"/>
        <end position="216"/>
    </location>
</feature>
<keyword evidence="2" id="KW-0732">Signal</keyword>
<feature type="compositionally biased region" description="Basic and acidic residues" evidence="1">
    <location>
        <begin position="315"/>
        <end position="331"/>
    </location>
</feature>
<proteinExistence type="predicted"/>
<feature type="compositionally biased region" description="Polar residues" evidence="1">
    <location>
        <begin position="348"/>
        <end position="357"/>
    </location>
</feature>
<dbReference type="EMBL" id="CAKASE010000061">
    <property type="protein sequence ID" value="CAG9568686.1"/>
    <property type="molecule type" value="Genomic_DNA"/>
</dbReference>
<comment type="caution">
    <text evidence="3">The sequence shown here is derived from an EMBL/GenBank/DDBJ whole genome shotgun (WGS) entry which is preliminary data.</text>
</comment>